<evidence type="ECO:0000313" key="2">
    <source>
        <dbReference type="EMBL" id="RNA20272.1"/>
    </source>
</evidence>
<dbReference type="SUPFAM" id="SSF56436">
    <property type="entry name" value="C-type lectin-like"/>
    <property type="match status" value="1"/>
</dbReference>
<dbReference type="Proteomes" id="UP000276133">
    <property type="component" value="Unassembled WGS sequence"/>
</dbReference>
<evidence type="ECO:0000259" key="1">
    <source>
        <dbReference type="PROSITE" id="PS50041"/>
    </source>
</evidence>
<dbReference type="Pfam" id="PF00059">
    <property type="entry name" value="Lectin_C"/>
    <property type="match status" value="1"/>
</dbReference>
<dbReference type="InterPro" id="IPR016186">
    <property type="entry name" value="C-type_lectin-like/link_sf"/>
</dbReference>
<dbReference type="AlphaFoldDB" id="A0A3M7R9I4"/>
<gene>
    <name evidence="2" type="ORF">BpHYR1_035594</name>
</gene>
<organism evidence="2 3">
    <name type="scientific">Brachionus plicatilis</name>
    <name type="common">Marine rotifer</name>
    <name type="synonym">Brachionus muelleri</name>
    <dbReference type="NCBI Taxonomy" id="10195"/>
    <lineage>
        <taxon>Eukaryota</taxon>
        <taxon>Metazoa</taxon>
        <taxon>Spiralia</taxon>
        <taxon>Gnathifera</taxon>
        <taxon>Rotifera</taxon>
        <taxon>Eurotatoria</taxon>
        <taxon>Monogononta</taxon>
        <taxon>Pseudotrocha</taxon>
        <taxon>Ploima</taxon>
        <taxon>Brachionidae</taxon>
        <taxon>Brachionus</taxon>
    </lineage>
</organism>
<accession>A0A3M7R9I4</accession>
<dbReference type="InterPro" id="IPR016187">
    <property type="entry name" value="CTDL_fold"/>
</dbReference>
<dbReference type="CDD" id="cd00037">
    <property type="entry name" value="CLECT"/>
    <property type="match status" value="1"/>
</dbReference>
<keyword evidence="3" id="KW-1185">Reference proteome</keyword>
<reference evidence="2 3" key="1">
    <citation type="journal article" date="2018" name="Sci. Rep.">
        <title>Genomic signatures of local adaptation to the degree of environmental predictability in rotifers.</title>
        <authorList>
            <person name="Franch-Gras L."/>
            <person name="Hahn C."/>
            <person name="Garcia-Roger E.M."/>
            <person name="Carmona M.J."/>
            <person name="Serra M."/>
            <person name="Gomez A."/>
        </authorList>
    </citation>
    <scope>NUCLEOTIDE SEQUENCE [LARGE SCALE GENOMIC DNA]</scope>
    <source>
        <strain evidence="2">HYR1</strain>
    </source>
</reference>
<dbReference type="EMBL" id="REGN01003885">
    <property type="protein sequence ID" value="RNA20272.1"/>
    <property type="molecule type" value="Genomic_DNA"/>
</dbReference>
<evidence type="ECO:0000313" key="3">
    <source>
        <dbReference type="Proteomes" id="UP000276133"/>
    </source>
</evidence>
<dbReference type="Gene3D" id="3.10.100.10">
    <property type="entry name" value="Mannose-Binding Protein A, subunit A"/>
    <property type="match status" value="1"/>
</dbReference>
<dbReference type="PANTHER" id="PTHR22803">
    <property type="entry name" value="MANNOSE, PHOSPHOLIPASE, LECTIN RECEPTOR RELATED"/>
    <property type="match status" value="1"/>
</dbReference>
<comment type="caution">
    <text evidence="2">The sequence shown here is derived from an EMBL/GenBank/DDBJ whole genome shotgun (WGS) entry which is preliminary data.</text>
</comment>
<proteinExistence type="predicted"/>
<dbReference type="InterPro" id="IPR001304">
    <property type="entry name" value="C-type_lectin-like"/>
</dbReference>
<feature type="domain" description="C-type lectin" evidence="1">
    <location>
        <begin position="7"/>
        <end position="84"/>
    </location>
</feature>
<dbReference type="PROSITE" id="PS50041">
    <property type="entry name" value="C_TYPE_LECTIN_2"/>
    <property type="match status" value="1"/>
</dbReference>
<name>A0A3M7R9I4_BRAPC</name>
<protein>
    <recommendedName>
        <fullName evidence="1">C-type lectin domain-containing protein</fullName>
    </recommendedName>
</protein>
<dbReference type="InterPro" id="IPR050111">
    <property type="entry name" value="C-type_lectin/snaclec_domain"/>
</dbReference>
<sequence>MKPNLFNKYSAKFIHFTKEDIWVGLKRRSGSSLWEYSDDTVATGQYSNWDVNYPTSLNQKERCAVMRKSNNKWYDIDCDSTQLFKFLCEKDADIQDSCTQYFSPTTGGGGNFKLVTNIAAPLNIACKKSKTIISKYKKNLMFYFWTKGSLTTQLDI</sequence>